<dbReference type="Proteomes" id="UP001215712">
    <property type="component" value="Unassembled WGS sequence"/>
</dbReference>
<name>A0AAD6N0Y1_9EURO</name>
<feature type="transmembrane region" description="Helical" evidence="1">
    <location>
        <begin position="87"/>
        <end position="111"/>
    </location>
</feature>
<reference evidence="2" key="2">
    <citation type="submission" date="2023-01" db="EMBL/GenBank/DDBJ databases">
        <authorList>
            <person name="Petersen C."/>
        </authorList>
    </citation>
    <scope>NUCLEOTIDE SEQUENCE</scope>
    <source>
        <strain evidence="2">IBT 17514</strain>
    </source>
</reference>
<dbReference type="InterPro" id="IPR024316">
    <property type="entry name" value="APQ12"/>
</dbReference>
<dbReference type="AlphaFoldDB" id="A0AAD6N0Y1"/>
<evidence type="ECO:0000313" key="2">
    <source>
        <dbReference type="EMBL" id="KAJ5740634.1"/>
    </source>
</evidence>
<evidence type="ECO:0000256" key="1">
    <source>
        <dbReference type="SAM" id="Phobius"/>
    </source>
</evidence>
<comment type="caution">
    <text evidence="2">The sequence shown here is derived from an EMBL/GenBank/DDBJ whole genome shotgun (WGS) entry which is preliminary data.</text>
</comment>
<keyword evidence="1" id="KW-0472">Membrane</keyword>
<protein>
    <submittedName>
        <fullName evidence="2">Nuclear pore assembly and biogenesis protein APQ12</fullName>
    </submittedName>
</protein>
<sequence>MDFLPENLQSFLQHPTISYLRSTTQGQLTTQLSNIRTAYVQPYLIAPLSTLLTTTSTTAMPDLLTVLMFVTILFISLRILDYARRLVMFWVMLAFRVFFWGSLLGLCWYVYTVGVENAGRDIGWIWGVVMGFVQDFQARAAASAANSGGAGAGAGSWKKGGGWS</sequence>
<keyword evidence="1" id="KW-0812">Transmembrane</keyword>
<feature type="transmembrane region" description="Helical" evidence="1">
    <location>
        <begin position="63"/>
        <end position="80"/>
    </location>
</feature>
<gene>
    <name evidence="2" type="ORF">N7493_000506</name>
</gene>
<reference evidence="2" key="1">
    <citation type="journal article" date="2023" name="IMA Fungus">
        <title>Comparative genomic study of the Penicillium genus elucidates a diverse pangenome and 15 lateral gene transfer events.</title>
        <authorList>
            <person name="Petersen C."/>
            <person name="Sorensen T."/>
            <person name="Nielsen M.R."/>
            <person name="Sondergaard T.E."/>
            <person name="Sorensen J.L."/>
            <person name="Fitzpatrick D.A."/>
            <person name="Frisvad J.C."/>
            <person name="Nielsen K.L."/>
        </authorList>
    </citation>
    <scope>NUCLEOTIDE SEQUENCE</scope>
    <source>
        <strain evidence="2">IBT 17514</strain>
    </source>
</reference>
<evidence type="ECO:0000313" key="3">
    <source>
        <dbReference type="Proteomes" id="UP001215712"/>
    </source>
</evidence>
<dbReference type="EMBL" id="JAQJAN010000001">
    <property type="protein sequence ID" value="KAJ5740634.1"/>
    <property type="molecule type" value="Genomic_DNA"/>
</dbReference>
<proteinExistence type="predicted"/>
<accession>A0AAD6N0Y1</accession>
<organism evidence="2 3">
    <name type="scientific">Penicillium malachiteum</name>
    <dbReference type="NCBI Taxonomy" id="1324776"/>
    <lineage>
        <taxon>Eukaryota</taxon>
        <taxon>Fungi</taxon>
        <taxon>Dikarya</taxon>
        <taxon>Ascomycota</taxon>
        <taxon>Pezizomycotina</taxon>
        <taxon>Eurotiomycetes</taxon>
        <taxon>Eurotiomycetidae</taxon>
        <taxon>Eurotiales</taxon>
        <taxon>Aspergillaceae</taxon>
        <taxon>Penicillium</taxon>
    </lineage>
</organism>
<keyword evidence="3" id="KW-1185">Reference proteome</keyword>
<dbReference type="Pfam" id="PF12716">
    <property type="entry name" value="Apq12"/>
    <property type="match status" value="1"/>
</dbReference>
<keyword evidence="1" id="KW-1133">Transmembrane helix</keyword>